<feature type="region of interest" description="Disordered" evidence="1">
    <location>
        <begin position="113"/>
        <end position="133"/>
    </location>
</feature>
<feature type="compositionally biased region" description="Polar residues" evidence="1">
    <location>
        <begin position="124"/>
        <end position="133"/>
    </location>
</feature>
<comment type="caution">
    <text evidence="2">The sequence shown here is derived from an EMBL/GenBank/DDBJ whole genome shotgun (WGS) entry which is preliminary data.</text>
</comment>
<evidence type="ECO:0000313" key="2">
    <source>
        <dbReference type="EMBL" id="KAK4025118.1"/>
    </source>
</evidence>
<sequence length="193" mass="21337">MLPWPASPFWTFRFLAASSSCTNAIFEKSEINTETSAPVFSSFSSSHLSLLSFDKSRFPLDVVQTYLRTKVSTVAEEETDLSHDNTNLSEANGIDNDACVDCNAIEMSPEKNLSVTRDEAVPSENKSSTSDPVKSNLELAHTLIAREVLRKVPFHIGGHVIQVVRLPADLSQENAPEVGAYWVSFKISQKMEI</sequence>
<reference evidence="2 3" key="1">
    <citation type="journal article" date="2023" name="Nucleic Acids Res.">
        <title>The hologenome of Daphnia magna reveals possible DNA methylation and microbiome-mediated evolution of the host genome.</title>
        <authorList>
            <person name="Chaturvedi A."/>
            <person name="Li X."/>
            <person name="Dhandapani V."/>
            <person name="Marshall H."/>
            <person name="Kissane S."/>
            <person name="Cuenca-Cambronero M."/>
            <person name="Asole G."/>
            <person name="Calvet F."/>
            <person name="Ruiz-Romero M."/>
            <person name="Marangio P."/>
            <person name="Guigo R."/>
            <person name="Rago D."/>
            <person name="Mirbahai L."/>
            <person name="Eastwood N."/>
            <person name="Colbourne J.K."/>
            <person name="Zhou J."/>
            <person name="Mallon E."/>
            <person name="Orsini L."/>
        </authorList>
    </citation>
    <scope>NUCLEOTIDE SEQUENCE [LARGE SCALE GENOMIC DNA]</scope>
    <source>
        <strain evidence="2">LRV0_1</strain>
    </source>
</reference>
<dbReference type="Proteomes" id="UP001234178">
    <property type="component" value="Unassembled WGS sequence"/>
</dbReference>
<accession>A0ABR0AJ55</accession>
<name>A0ABR0AJ55_9CRUS</name>
<dbReference type="EMBL" id="JAOYFB010000037">
    <property type="protein sequence ID" value="KAK4025118.1"/>
    <property type="molecule type" value="Genomic_DNA"/>
</dbReference>
<evidence type="ECO:0000313" key="3">
    <source>
        <dbReference type="Proteomes" id="UP001234178"/>
    </source>
</evidence>
<keyword evidence="3" id="KW-1185">Reference proteome</keyword>
<gene>
    <name evidence="2" type="ORF">OUZ56_010621</name>
</gene>
<evidence type="ECO:0000256" key="1">
    <source>
        <dbReference type="SAM" id="MobiDB-lite"/>
    </source>
</evidence>
<proteinExistence type="predicted"/>
<organism evidence="2 3">
    <name type="scientific">Daphnia magna</name>
    <dbReference type="NCBI Taxonomy" id="35525"/>
    <lineage>
        <taxon>Eukaryota</taxon>
        <taxon>Metazoa</taxon>
        <taxon>Ecdysozoa</taxon>
        <taxon>Arthropoda</taxon>
        <taxon>Crustacea</taxon>
        <taxon>Branchiopoda</taxon>
        <taxon>Diplostraca</taxon>
        <taxon>Cladocera</taxon>
        <taxon>Anomopoda</taxon>
        <taxon>Daphniidae</taxon>
        <taxon>Daphnia</taxon>
    </lineage>
</organism>
<protein>
    <submittedName>
        <fullName evidence="2">Uncharacterized protein</fullName>
    </submittedName>
</protein>